<dbReference type="InterPro" id="IPR043129">
    <property type="entry name" value="ATPase_NBD"/>
</dbReference>
<sequence>MRLDGLRRYRDRMATTILGLDIGGANLKAATHDKRAVSVPFPLWKQPDKLPAALADLVAKFPDADELAVTMTGELCDCFETKRDGVHAIIKAVRFASAARPIRVWSTDGVFLNSEEAKAHHMKVAAANWHALATFAGQYVPEGRAILVDVGSTTTDIIPILDGKPVPHGLTDYDRLFSRELVYTGVRRTPVCAIKPWLTAAELFATTLDVYLTLGLIPENPDDRDTADGRPATRKHAHARLARMYCADVTELPEENIRLLAEGVRDEQVAQLRGVIGAVRRRLHDIPTDQSPSLLERLVRRRSNNDERSGTSLDGEQKKYETVVSGAGEFLARQAAGDRLLSLNDQLGSEVSACAPAYAVAVLATERPA</sequence>
<protein>
    <recommendedName>
        <fullName evidence="1">Hydantoinase A/oxoprolinase domain-containing protein</fullName>
    </recommendedName>
</protein>
<dbReference type="EMBL" id="JAXBLV010000246">
    <property type="protein sequence ID" value="MDY3563709.1"/>
    <property type="molecule type" value="Genomic_DNA"/>
</dbReference>
<dbReference type="Gene3D" id="3.30.420.190">
    <property type="entry name" value="conserved archaeal protein q6m145"/>
    <property type="match status" value="1"/>
</dbReference>
<dbReference type="Gene3D" id="3.30.420.40">
    <property type="match status" value="1"/>
</dbReference>
<dbReference type="InterPro" id="IPR002821">
    <property type="entry name" value="Hydantoinase_A"/>
</dbReference>
<dbReference type="InterPro" id="IPR002756">
    <property type="entry name" value="MfnF"/>
</dbReference>
<evidence type="ECO:0000313" key="2">
    <source>
        <dbReference type="EMBL" id="MDY3563709.1"/>
    </source>
</evidence>
<dbReference type="RefSeq" id="WP_320689858.1">
    <property type="nucleotide sequence ID" value="NZ_JAXBLV010000246.1"/>
</dbReference>
<comment type="caution">
    <text evidence="2">The sequence shown here is derived from an EMBL/GenBank/DDBJ whole genome shotgun (WGS) entry which is preliminary data.</text>
</comment>
<dbReference type="Proteomes" id="UP001272242">
    <property type="component" value="Unassembled WGS sequence"/>
</dbReference>
<gene>
    <name evidence="2" type="ORF">R5W23_005325</name>
</gene>
<feature type="domain" description="Hydantoinase A/oxoprolinase" evidence="1">
    <location>
        <begin position="68"/>
        <end position="365"/>
    </location>
</feature>
<proteinExistence type="predicted"/>
<accession>A0ABU5F896</accession>
<dbReference type="NCBIfam" id="TIGR03123">
    <property type="entry name" value="one_C_unchar_1"/>
    <property type="match status" value="1"/>
</dbReference>
<keyword evidence="3" id="KW-1185">Reference proteome</keyword>
<evidence type="ECO:0000313" key="3">
    <source>
        <dbReference type="Proteomes" id="UP001272242"/>
    </source>
</evidence>
<name>A0ABU5F896_9BACT</name>
<organism evidence="2 3">
    <name type="scientific">Gemmata algarum</name>
    <dbReference type="NCBI Taxonomy" id="2975278"/>
    <lineage>
        <taxon>Bacteria</taxon>
        <taxon>Pseudomonadati</taxon>
        <taxon>Planctomycetota</taxon>
        <taxon>Planctomycetia</taxon>
        <taxon>Gemmatales</taxon>
        <taxon>Gemmataceae</taxon>
        <taxon>Gemmata</taxon>
    </lineage>
</organism>
<reference evidence="3" key="1">
    <citation type="journal article" date="2023" name="Mar. Drugs">
        <title>Gemmata algarum, a Novel Planctomycete Isolated from an Algal Mat, Displays Antimicrobial Activity.</title>
        <authorList>
            <person name="Kumar G."/>
            <person name="Kallscheuer N."/>
            <person name="Kashif M."/>
            <person name="Ahamad S."/>
            <person name="Jagadeeshwari U."/>
            <person name="Pannikurungottu S."/>
            <person name="Haufschild T."/>
            <person name="Kabuu M."/>
            <person name="Sasikala C."/>
            <person name="Jogler C."/>
            <person name="Ramana C."/>
        </authorList>
    </citation>
    <scope>NUCLEOTIDE SEQUENCE [LARGE SCALE GENOMIC DNA]</scope>
    <source>
        <strain evidence="3">JC673</strain>
    </source>
</reference>
<dbReference type="Pfam" id="PF01968">
    <property type="entry name" value="Hydantoinase_A"/>
    <property type="match status" value="1"/>
</dbReference>
<dbReference type="SUPFAM" id="SSF53067">
    <property type="entry name" value="Actin-like ATPase domain"/>
    <property type="match status" value="1"/>
</dbReference>
<evidence type="ECO:0000259" key="1">
    <source>
        <dbReference type="Pfam" id="PF01968"/>
    </source>
</evidence>